<reference evidence="4 5" key="1">
    <citation type="submission" date="2011-02" db="EMBL/GenBank/DDBJ databases">
        <title>The Genome Sequence of Sphaeroforma arctica JP610.</title>
        <authorList>
            <consortium name="The Broad Institute Genome Sequencing Platform"/>
            <person name="Russ C."/>
            <person name="Cuomo C."/>
            <person name="Young S.K."/>
            <person name="Zeng Q."/>
            <person name="Gargeya S."/>
            <person name="Alvarado L."/>
            <person name="Berlin A."/>
            <person name="Chapman S.B."/>
            <person name="Chen Z."/>
            <person name="Freedman E."/>
            <person name="Gellesch M."/>
            <person name="Goldberg J."/>
            <person name="Griggs A."/>
            <person name="Gujja S."/>
            <person name="Heilman E."/>
            <person name="Heiman D."/>
            <person name="Howarth C."/>
            <person name="Mehta T."/>
            <person name="Neiman D."/>
            <person name="Pearson M."/>
            <person name="Roberts A."/>
            <person name="Saif S."/>
            <person name="Shea T."/>
            <person name="Shenoy N."/>
            <person name="Sisk P."/>
            <person name="Stolte C."/>
            <person name="Sykes S."/>
            <person name="White J."/>
            <person name="Yandava C."/>
            <person name="Burger G."/>
            <person name="Gray M.W."/>
            <person name="Holland P.W.H."/>
            <person name="King N."/>
            <person name="Lang F.B.F."/>
            <person name="Roger A.J."/>
            <person name="Ruiz-Trillo I."/>
            <person name="Haas B."/>
            <person name="Nusbaum C."/>
            <person name="Birren B."/>
        </authorList>
    </citation>
    <scope>NUCLEOTIDE SEQUENCE [LARGE SCALE GENOMIC DNA]</scope>
    <source>
        <strain evidence="4 5">JP610</strain>
    </source>
</reference>
<dbReference type="eggNOG" id="ENOG502S3QK">
    <property type="taxonomic scope" value="Eukaryota"/>
</dbReference>
<dbReference type="AlphaFoldDB" id="A0A0L0G9Y2"/>
<dbReference type="Gene3D" id="3.30.420.10">
    <property type="entry name" value="Ribonuclease H-like superfamily/Ribonuclease H"/>
    <property type="match status" value="1"/>
</dbReference>
<dbReference type="PANTHER" id="PTHR47765">
    <property type="entry name" value="3'-5' EXONUCLEASE DOMAIN-CONTAINING PROTEIN"/>
    <property type="match status" value="1"/>
</dbReference>
<dbReference type="GO" id="GO:0008408">
    <property type="term" value="F:3'-5' exonuclease activity"/>
    <property type="evidence" value="ECO:0007669"/>
    <property type="project" value="InterPro"/>
</dbReference>
<feature type="compositionally biased region" description="Basic and acidic residues" evidence="2">
    <location>
        <begin position="189"/>
        <end position="203"/>
    </location>
</feature>
<dbReference type="EMBL" id="KQ241689">
    <property type="protein sequence ID" value="KNC85681.1"/>
    <property type="molecule type" value="Genomic_DNA"/>
</dbReference>
<dbReference type="Pfam" id="PF00023">
    <property type="entry name" value="Ank"/>
    <property type="match status" value="2"/>
</dbReference>
<accession>A0A0L0G9Y2</accession>
<dbReference type="SUPFAM" id="SSF53098">
    <property type="entry name" value="Ribonuclease H-like"/>
    <property type="match status" value="1"/>
</dbReference>
<dbReference type="Gene3D" id="1.25.40.20">
    <property type="entry name" value="Ankyrin repeat-containing domain"/>
    <property type="match status" value="1"/>
</dbReference>
<evidence type="ECO:0000256" key="2">
    <source>
        <dbReference type="SAM" id="MobiDB-lite"/>
    </source>
</evidence>
<dbReference type="GO" id="GO:0003676">
    <property type="term" value="F:nucleic acid binding"/>
    <property type="evidence" value="ECO:0007669"/>
    <property type="project" value="InterPro"/>
</dbReference>
<dbReference type="SMART" id="SM00248">
    <property type="entry name" value="ANK"/>
    <property type="match status" value="2"/>
</dbReference>
<dbReference type="Pfam" id="PF01612">
    <property type="entry name" value="DNA_pol_A_exo1"/>
    <property type="match status" value="1"/>
</dbReference>
<dbReference type="InterPro" id="IPR012337">
    <property type="entry name" value="RNaseH-like_sf"/>
</dbReference>
<dbReference type="RefSeq" id="XP_014159583.1">
    <property type="nucleotide sequence ID" value="XM_014304108.1"/>
</dbReference>
<keyword evidence="5" id="KW-1185">Reference proteome</keyword>
<dbReference type="STRING" id="667725.A0A0L0G9Y2"/>
<dbReference type="OrthoDB" id="47557at2759"/>
<dbReference type="Proteomes" id="UP000054560">
    <property type="component" value="Unassembled WGS sequence"/>
</dbReference>
<dbReference type="InterPro" id="IPR002562">
    <property type="entry name" value="3'-5'_exonuclease_dom"/>
</dbReference>
<dbReference type="InterPro" id="IPR036397">
    <property type="entry name" value="RNaseH_sf"/>
</dbReference>
<dbReference type="PROSITE" id="PS50297">
    <property type="entry name" value="ANK_REP_REGION"/>
    <property type="match status" value="1"/>
</dbReference>
<feature type="compositionally biased region" description="Polar residues" evidence="2">
    <location>
        <begin position="580"/>
        <end position="590"/>
    </location>
</feature>
<protein>
    <recommendedName>
        <fullName evidence="3">3'-5' exonuclease domain-containing protein</fullName>
    </recommendedName>
</protein>
<dbReference type="SUPFAM" id="SSF48403">
    <property type="entry name" value="Ankyrin repeat"/>
    <property type="match status" value="1"/>
</dbReference>
<dbReference type="PANTHER" id="PTHR47765:SF2">
    <property type="entry name" value="EXONUCLEASE MUT-7 HOMOLOG"/>
    <property type="match status" value="1"/>
</dbReference>
<feature type="compositionally biased region" description="Basic residues" evidence="2">
    <location>
        <begin position="204"/>
        <end position="216"/>
    </location>
</feature>
<evidence type="ECO:0000256" key="1">
    <source>
        <dbReference type="PROSITE-ProRule" id="PRU00023"/>
    </source>
</evidence>
<dbReference type="InterPro" id="IPR052408">
    <property type="entry name" value="Exonuclease_MUT-7-like"/>
</dbReference>
<feature type="compositionally biased region" description="Acidic residues" evidence="2">
    <location>
        <begin position="489"/>
        <end position="498"/>
    </location>
</feature>
<gene>
    <name evidence="4" type="ORF">SARC_02130</name>
</gene>
<dbReference type="InterPro" id="IPR002110">
    <property type="entry name" value="Ankyrin_rpt"/>
</dbReference>
<sequence length="860" mass="94353">MSERASAGQIRRASGRSNTAHLRELVESGWTRQDLDNMANSQEGKGALHLAAWQGSLGSIDYLVEELGCDINVIARGKYSYGKTPIFFATTRNRNTMVRHLLQKGANVKVVNNKGQSVLSIASSHLTPETIALVREAEERQTDIEWTNYRKTHSDGEVYGDLDPRFLERPIRATDVVTDLAVNPTTRKSRLESYSRPDNERANGKAHNKAQKRKGEKKPTPPSAELLIKYERVWEQLCGVLKGVGVSTGDVLSDSVNVQSLSANKKLPDTEIHIKSERARKVSIMEYGVGADDNSIACIVSAHSVGHSTDIVGSAAQQSTVASDPCVSEVDNNKSLFECEMAATTLAYKAMKSGMFGGNLTEVRCVSIDSNLSEFDSFLSYEGDKSSTDVVSVGSGDPPTPAANGRDGLYTLASQFGNLDINVEPCPVSLDTALISAAVPLFVQIVQLEDALRRPWIPTATTRLQGTTHGVVLLDTAIAYLEMPIAQDNEDSDADTNSEEVTPKGQQVGVMKPGMCERGVKCTKVVQAVKESTEIMDKTVSELAQGQDTAGKVSVECRTRDLVLLKKWQQHVYKEHESDSTTGSPSPQLTRKQRQQRKQSLDEFNTTSDWKRAREALKGLTTELLCDSAKSGSVLTLPSPATFVDGTSDLAQLEERLYEHIRRCDDKGMRAVVAFDTEWAGEGDDVGLATIQLAVGNTQTQEHSIESWIVDLLSEEIEDDAQAFLSWLFVHSGVLLVGFAIGHDLNKLNLFLHRRVDTDDRLVAPSHTHKEPNTSECDSCLLDLQTAARVEGLKTGCMPGLKKCCQHYISNTRALDKREQRSDWARRPLSASQLEYAGLDAAVLLVLLSAMDRRIYHGDS</sequence>
<dbReference type="GeneID" id="25902634"/>
<feature type="domain" description="3'-5' exonuclease" evidence="3">
    <location>
        <begin position="655"/>
        <end position="854"/>
    </location>
</feature>
<evidence type="ECO:0000313" key="4">
    <source>
        <dbReference type="EMBL" id="KNC85681.1"/>
    </source>
</evidence>
<organism evidence="4 5">
    <name type="scientific">Sphaeroforma arctica JP610</name>
    <dbReference type="NCBI Taxonomy" id="667725"/>
    <lineage>
        <taxon>Eukaryota</taxon>
        <taxon>Ichthyosporea</taxon>
        <taxon>Ichthyophonida</taxon>
        <taxon>Sphaeroforma</taxon>
    </lineage>
</organism>
<dbReference type="PROSITE" id="PS50088">
    <property type="entry name" value="ANK_REPEAT"/>
    <property type="match status" value="1"/>
</dbReference>
<proteinExistence type="predicted"/>
<dbReference type="InterPro" id="IPR036770">
    <property type="entry name" value="Ankyrin_rpt-contain_sf"/>
</dbReference>
<feature type="region of interest" description="Disordered" evidence="2">
    <location>
        <begin position="575"/>
        <end position="605"/>
    </location>
</feature>
<dbReference type="GO" id="GO:0006139">
    <property type="term" value="P:nucleobase-containing compound metabolic process"/>
    <property type="evidence" value="ECO:0007669"/>
    <property type="project" value="InterPro"/>
</dbReference>
<evidence type="ECO:0000313" key="5">
    <source>
        <dbReference type="Proteomes" id="UP000054560"/>
    </source>
</evidence>
<feature type="repeat" description="ANK" evidence="1">
    <location>
        <begin position="81"/>
        <end position="113"/>
    </location>
</feature>
<name>A0A0L0G9Y2_9EUKA</name>
<evidence type="ECO:0000259" key="3">
    <source>
        <dbReference type="Pfam" id="PF01612"/>
    </source>
</evidence>
<keyword evidence="1" id="KW-0040">ANK repeat</keyword>
<feature type="region of interest" description="Disordered" evidence="2">
    <location>
        <begin position="180"/>
        <end position="222"/>
    </location>
</feature>
<feature type="region of interest" description="Disordered" evidence="2">
    <location>
        <begin position="489"/>
        <end position="510"/>
    </location>
</feature>